<dbReference type="AlphaFoldDB" id="A0A5A8F1N9"/>
<evidence type="ECO:0000313" key="1">
    <source>
        <dbReference type="EMBL" id="KAA0257179.1"/>
    </source>
</evidence>
<organism evidence="1 2">
    <name type="scientific">Deferribacter autotrophicus</name>
    <dbReference type="NCBI Taxonomy" id="500465"/>
    <lineage>
        <taxon>Bacteria</taxon>
        <taxon>Pseudomonadati</taxon>
        <taxon>Deferribacterota</taxon>
        <taxon>Deferribacteres</taxon>
        <taxon>Deferribacterales</taxon>
        <taxon>Deferribacteraceae</taxon>
        <taxon>Deferribacter</taxon>
    </lineage>
</organism>
<keyword evidence="2" id="KW-1185">Reference proteome</keyword>
<dbReference type="EMBL" id="VFJB01000009">
    <property type="protein sequence ID" value="KAA0257179.1"/>
    <property type="molecule type" value="Genomic_DNA"/>
</dbReference>
<gene>
    <name evidence="1" type="ORF">FHQ18_11475</name>
</gene>
<dbReference type="Proteomes" id="UP000322876">
    <property type="component" value="Unassembled WGS sequence"/>
</dbReference>
<dbReference type="RefSeq" id="WP_149267320.1">
    <property type="nucleotide sequence ID" value="NZ_VFJB01000009.1"/>
</dbReference>
<comment type="caution">
    <text evidence="1">The sequence shown here is derived from an EMBL/GenBank/DDBJ whole genome shotgun (WGS) entry which is preliminary data.</text>
</comment>
<protein>
    <submittedName>
        <fullName evidence="1">Uncharacterized protein</fullName>
    </submittedName>
</protein>
<sequence length="65" mass="7622">MYEKKIVELTRIVEIEKEVKNSGGCTMSKRKREISENNLQELFSKIDEYLEKGNKPNIAIFLKNC</sequence>
<proteinExistence type="predicted"/>
<name>A0A5A8F1N9_9BACT</name>
<reference evidence="1 2" key="1">
    <citation type="submission" date="2019-06" db="EMBL/GenBank/DDBJ databases">
        <title>Genomic insights into carbon and energy metabolism of Deferribacter autotrophicus revealed new metabolic traits in the phylum Deferribacteres.</title>
        <authorList>
            <person name="Slobodkin A.I."/>
            <person name="Slobodkina G.B."/>
            <person name="Allioux M."/>
            <person name="Alain K."/>
            <person name="Jebbar M."/>
            <person name="Shadrin V."/>
            <person name="Kublanov I.V."/>
            <person name="Toshchakov S.V."/>
            <person name="Bonch-Osmolovskaya E.A."/>
        </authorList>
    </citation>
    <scope>NUCLEOTIDE SEQUENCE [LARGE SCALE GENOMIC DNA]</scope>
    <source>
        <strain evidence="1 2">SL50</strain>
    </source>
</reference>
<accession>A0A5A8F1N9</accession>
<evidence type="ECO:0000313" key="2">
    <source>
        <dbReference type="Proteomes" id="UP000322876"/>
    </source>
</evidence>